<reference evidence="10 11" key="1">
    <citation type="submission" date="2019-05" db="EMBL/GenBank/DDBJ databases">
        <authorList>
            <consortium name="Science for Life Laboratories"/>
        </authorList>
    </citation>
    <scope>NUCLEOTIDE SEQUENCE [LARGE SCALE GENOMIC DNA]</scope>
    <source>
        <strain evidence="10">Soil9</strain>
    </source>
</reference>
<protein>
    <recommendedName>
        <fullName evidence="1">non-specific serine/threonine protein kinase</fullName>
        <ecNumber evidence="1">2.7.11.1</ecNumber>
    </recommendedName>
</protein>
<dbReference type="Pfam" id="PF00069">
    <property type="entry name" value="Pkinase"/>
    <property type="match status" value="1"/>
</dbReference>
<keyword evidence="3" id="KW-0808">Transferase</keyword>
<gene>
    <name evidence="10" type="ORF">SOIL9_21990</name>
</gene>
<organism evidence="10 11">
    <name type="scientific">Gemmata massiliana</name>
    <dbReference type="NCBI Taxonomy" id="1210884"/>
    <lineage>
        <taxon>Bacteria</taxon>
        <taxon>Pseudomonadati</taxon>
        <taxon>Planctomycetota</taxon>
        <taxon>Planctomycetia</taxon>
        <taxon>Gemmatales</taxon>
        <taxon>Gemmataceae</taxon>
        <taxon>Gemmata</taxon>
    </lineage>
</organism>
<keyword evidence="8" id="KW-0472">Membrane</keyword>
<evidence type="ECO:0000259" key="9">
    <source>
        <dbReference type="PROSITE" id="PS50011"/>
    </source>
</evidence>
<dbReference type="EC" id="2.7.11.1" evidence="1"/>
<evidence type="ECO:0000256" key="7">
    <source>
        <dbReference type="PROSITE-ProRule" id="PRU10141"/>
    </source>
</evidence>
<evidence type="ECO:0000256" key="2">
    <source>
        <dbReference type="ARBA" id="ARBA00022527"/>
    </source>
</evidence>
<dbReference type="PROSITE" id="PS00107">
    <property type="entry name" value="PROTEIN_KINASE_ATP"/>
    <property type="match status" value="1"/>
</dbReference>
<dbReference type="PROSITE" id="PS00108">
    <property type="entry name" value="PROTEIN_KINASE_ST"/>
    <property type="match status" value="1"/>
</dbReference>
<dbReference type="Gene3D" id="3.40.190.10">
    <property type="entry name" value="Periplasmic binding protein-like II"/>
    <property type="match status" value="2"/>
</dbReference>
<dbReference type="CDD" id="cd13530">
    <property type="entry name" value="PBP2_peptides_like"/>
    <property type="match status" value="1"/>
</dbReference>
<dbReference type="Pfam" id="PF00497">
    <property type="entry name" value="SBP_bac_3"/>
    <property type="match status" value="1"/>
</dbReference>
<dbReference type="Gene3D" id="1.10.510.10">
    <property type="entry name" value="Transferase(Phosphotransferase) domain 1"/>
    <property type="match status" value="1"/>
</dbReference>
<name>A0A6P2D4Z1_9BACT</name>
<proteinExistence type="predicted"/>
<dbReference type="InterPro" id="IPR017441">
    <property type="entry name" value="Protein_kinase_ATP_BS"/>
</dbReference>
<dbReference type="EMBL" id="LR593886">
    <property type="protein sequence ID" value="VTR95515.1"/>
    <property type="molecule type" value="Genomic_DNA"/>
</dbReference>
<keyword evidence="11" id="KW-1185">Reference proteome</keyword>
<dbReference type="SMART" id="SM00062">
    <property type="entry name" value="PBPb"/>
    <property type="match status" value="1"/>
</dbReference>
<evidence type="ECO:0000256" key="4">
    <source>
        <dbReference type="ARBA" id="ARBA00022741"/>
    </source>
</evidence>
<dbReference type="FunFam" id="1.10.510.10:FF:000021">
    <property type="entry name" value="Serine/threonine protein kinase"/>
    <property type="match status" value="1"/>
</dbReference>
<keyword evidence="2" id="KW-0723">Serine/threonine-protein kinase</keyword>
<dbReference type="InterPro" id="IPR001638">
    <property type="entry name" value="Solute-binding_3/MltF_N"/>
</dbReference>
<dbReference type="Proteomes" id="UP000464178">
    <property type="component" value="Chromosome"/>
</dbReference>
<evidence type="ECO:0000313" key="10">
    <source>
        <dbReference type="EMBL" id="VTR95515.1"/>
    </source>
</evidence>
<keyword evidence="5 10" id="KW-0418">Kinase</keyword>
<evidence type="ECO:0000313" key="11">
    <source>
        <dbReference type="Proteomes" id="UP000464178"/>
    </source>
</evidence>
<dbReference type="InterPro" id="IPR008271">
    <property type="entry name" value="Ser/Thr_kinase_AS"/>
</dbReference>
<keyword evidence="6 7" id="KW-0067">ATP-binding</keyword>
<dbReference type="RefSeq" id="WP_162669920.1">
    <property type="nucleotide sequence ID" value="NZ_LR593886.1"/>
</dbReference>
<keyword evidence="8" id="KW-0812">Transmembrane</keyword>
<feature type="transmembrane region" description="Helical" evidence="8">
    <location>
        <begin position="411"/>
        <end position="434"/>
    </location>
</feature>
<evidence type="ECO:0000256" key="6">
    <source>
        <dbReference type="ARBA" id="ARBA00022840"/>
    </source>
</evidence>
<keyword evidence="4 7" id="KW-0547">Nucleotide-binding</keyword>
<dbReference type="CDD" id="cd14014">
    <property type="entry name" value="STKc_PknB_like"/>
    <property type="match status" value="1"/>
</dbReference>
<evidence type="ECO:0000256" key="8">
    <source>
        <dbReference type="SAM" id="Phobius"/>
    </source>
</evidence>
<evidence type="ECO:0000256" key="5">
    <source>
        <dbReference type="ARBA" id="ARBA00022777"/>
    </source>
</evidence>
<dbReference type="AlphaFoldDB" id="A0A6P2D4Z1"/>
<dbReference type="PANTHER" id="PTHR43289:SF6">
    <property type="entry name" value="SERINE_THREONINE-PROTEIN KINASE NEKL-3"/>
    <property type="match status" value="1"/>
</dbReference>
<sequence length="671" mass="74343">MSATLSWDDEARGQLLRVERACDTFEDAWRTGHRPVIEEFLVRALEADRSVLFRELLLLELHYRTQNGEKPDQDEYRQRFPDRDELITAAFTTTGTPAEAPTLLEGASTGTVAERIRAKIPGYELLGELGRGAMGVVYKARQVKLNRSVALKMILAGSHADEGQQARFRAEAHAIARLRHPHIVQIHEIGEADQLPYFVLEFVEGGSLAQKLDGSPQQFRAAVRLVEQLARAVAYAHERGIVHRDLKPGNVLLTEAGEPKIADFGLAKVTDVGSSLTVTGVVMGSPSYMAPEQARGDVRNVGPAADVYALGVILFELLTGRVPFVAETTAALLRKVESEEAPAPRSFCPSIPKELESVCLKCLEKDASYRYPSALALADDLAHFLAGKPLVHVKVHGAWGRFRRRCRRNPFLARIAGFTGFFSLVALVTLGITLPPKDDSLWRVQRSHKLVVGIDPNCPPYAFKKDGQLTGFDVELARAIAGRLGVEAEHHELYWDWAGMNRELQTRRLDVLLSATTITEERKRQVAFIEYARDPLVFTARPGTSFKSPRDLVGKVVAVQEGTTAHDTIERLQREGLGGKEIVRYRASPEPFAAVQSGTADLALDHQLIARYASRERKLVVVDTAGCALDAEPLGIALRLDAHALRKAIEDALRAMKDDGEFDRIRDQWTR</sequence>
<dbReference type="Gene3D" id="3.30.200.20">
    <property type="entry name" value="Phosphorylase Kinase, domain 1"/>
    <property type="match status" value="1"/>
</dbReference>
<feature type="binding site" evidence="7">
    <location>
        <position position="152"/>
    </location>
    <ligand>
        <name>ATP</name>
        <dbReference type="ChEBI" id="CHEBI:30616"/>
    </ligand>
</feature>
<dbReference type="InterPro" id="IPR000719">
    <property type="entry name" value="Prot_kinase_dom"/>
</dbReference>
<dbReference type="SUPFAM" id="SSF53850">
    <property type="entry name" value="Periplasmic binding protein-like II"/>
    <property type="match status" value="1"/>
</dbReference>
<accession>A0A6P2D4Z1</accession>
<dbReference type="InterPro" id="IPR011009">
    <property type="entry name" value="Kinase-like_dom_sf"/>
</dbReference>
<dbReference type="SMART" id="SM00220">
    <property type="entry name" value="S_TKc"/>
    <property type="match status" value="1"/>
</dbReference>
<evidence type="ECO:0000256" key="1">
    <source>
        <dbReference type="ARBA" id="ARBA00012513"/>
    </source>
</evidence>
<evidence type="ECO:0000256" key="3">
    <source>
        <dbReference type="ARBA" id="ARBA00022679"/>
    </source>
</evidence>
<dbReference type="GO" id="GO:0004674">
    <property type="term" value="F:protein serine/threonine kinase activity"/>
    <property type="evidence" value="ECO:0007669"/>
    <property type="project" value="UniProtKB-KW"/>
</dbReference>
<feature type="domain" description="Protein kinase" evidence="9">
    <location>
        <begin position="123"/>
        <end position="385"/>
    </location>
</feature>
<dbReference type="PROSITE" id="PS50011">
    <property type="entry name" value="PROTEIN_KINASE_DOM"/>
    <property type="match status" value="1"/>
</dbReference>
<dbReference type="PANTHER" id="PTHR43289">
    <property type="entry name" value="MITOGEN-ACTIVATED PROTEIN KINASE KINASE KINASE 20-RELATED"/>
    <property type="match status" value="1"/>
</dbReference>
<dbReference type="GO" id="GO:0005524">
    <property type="term" value="F:ATP binding"/>
    <property type="evidence" value="ECO:0007669"/>
    <property type="project" value="UniProtKB-UniRule"/>
</dbReference>
<dbReference type="KEGG" id="gms:SOIL9_21990"/>
<dbReference type="SUPFAM" id="SSF56112">
    <property type="entry name" value="Protein kinase-like (PK-like)"/>
    <property type="match status" value="1"/>
</dbReference>
<keyword evidence="8" id="KW-1133">Transmembrane helix</keyword>